<feature type="compositionally biased region" description="Polar residues" evidence="1">
    <location>
        <begin position="249"/>
        <end position="263"/>
    </location>
</feature>
<feature type="compositionally biased region" description="Low complexity" evidence="1">
    <location>
        <begin position="123"/>
        <end position="137"/>
    </location>
</feature>
<gene>
    <name evidence="2" type="ORF">Ocin01_03428</name>
</gene>
<dbReference type="OrthoDB" id="5919042at2759"/>
<feature type="compositionally biased region" description="Basic and acidic residues" evidence="1">
    <location>
        <begin position="112"/>
        <end position="122"/>
    </location>
</feature>
<dbReference type="STRING" id="48709.A0A1D2NDC8"/>
<protein>
    <submittedName>
        <fullName evidence="2">Protein kibra</fullName>
    </submittedName>
</protein>
<evidence type="ECO:0000256" key="1">
    <source>
        <dbReference type="SAM" id="MobiDB-lite"/>
    </source>
</evidence>
<evidence type="ECO:0000313" key="2">
    <source>
        <dbReference type="EMBL" id="ODN03268.1"/>
    </source>
</evidence>
<dbReference type="Proteomes" id="UP000094527">
    <property type="component" value="Unassembled WGS sequence"/>
</dbReference>
<keyword evidence="3" id="KW-1185">Reference proteome</keyword>
<sequence length="364" mass="38531">MSAPMLARGNQVFKSVERASEAAKLPGDSKTMTTLLEDERIQQLFQLPTAIDPHGPKGKEAQKMLKLLKKTSREIYKLRKSKTPRGQPDMISFKEKITFFTHNPVAMSAFAKDSDNVEREESASQQASSSTSVPYSSCDPNGSGTIILEEEEEEDEDEGEEEVSSSVEEPSTSSSSSTRPSFFPHPGQSSSIKSINPAGPSCINKFPSSSPTVKPRISKSAASYSSTSSQTNEASPSPCSSDSNKETESQCSVATHCSDNSNLVPSAVASVSSPASSTSCPVSSSRSHQNSGPAFAHPGGNHVDVNRDSSKLSKVVAGAASSSAPVAEPGSSSTESNVHTAKIDKKLPSKESNSNPHIEYVVLI</sequence>
<feature type="compositionally biased region" description="Low complexity" evidence="1">
    <location>
        <begin position="312"/>
        <end position="333"/>
    </location>
</feature>
<feature type="compositionally biased region" description="Low complexity" evidence="1">
    <location>
        <begin position="164"/>
        <end position="181"/>
    </location>
</feature>
<organism evidence="2 3">
    <name type="scientific">Orchesella cincta</name>
    <name type="common">Springtail</name>
    <name type="synonym">Podura cincta</name>
    <dbReference type="NCBI Taxonomy" id="48709"/>
    <lineage>
        <taxon>Eukaryota</taxon>
        <taxon>Metazoa</taxon>
        <taxon>Ecdysozoa</taxon>
        <taxon>Arthropoda</taxon>
        <taxon>Hexapoda</taxon>
        <taxon>Collembola</taxon>
        <taxon>Entomobryomorpha</taxon>
        <taxon>Entomobryoidea</taxon>
        <taxon>Orchesellidae</taxon>
        <taxon>Orchesellinae</taxon>
        <taxon>Orchesella</taxon>
    </lineage>
</organism>
<feature type="region of interest" description="Disordered" evidence="1">
    <location>
        <begin position="112"/>
        <end position="355"/>
    </location>
</feature>
<accession>A0A1D2NDC8</accession>
<comment type="caution">
    <text evidence="2">The sequence shown here is derived from an EMBL/GenBank/DDBJ whole genome shotgun (WGS) entry which is preliminary data.</text>
</comment>
<proteinExistence type="predicted"/>
<reference evidence="2 3" key="1">
    <citation type="journal article" date="2016" name="Genome Biol. Evol.">
        <title>Gene Family Evolution Reflects Adaptation to Soil Environmental Stressors in the Genome of the Collembolan Orchesella cincta.</title>
        <authorList>
            <person name="Faddeeva-Vakhrusheva A."/>
            <person name="Derks M.F."/>
            <person name="Anvar S.Y."/>
            <person name="Agamennone V."/>
            <person name="Suring W."/>
            <person name="Smit S."/>
            <person name="van Straalen N.M."/>
            <person name="Roelofs D."/>
        </authorList>
    </citation>
    <scope>NUCLEOTIDE SEQUENCE [LARGE SCALE GENOMIC DNA]</scope>
    <source>
        <tissue evidence="2">Mixed pool</tissue>
    </source>
</reference>
<evidence type="ECO:0000313" key="3">
    <source>
        <dbReference type="Proteomes" id="UP000094527"/>
    </source>
</evidence>
<feature type="compositionally biased region" description="Acidic residues" evidence="1">
    <location>
        <begin position="148"/>
        <end position="163"/>
    </location>
</feature>
<name>A0A1D2NDC8_ORCCI</name>
<dbReference type="AlphaFoldDB" id="A0A1D2NDC8"/>
<dbReference type="EMBL" id="LJIJ01000080">
    <property type="protein sequence ID" value="ODN03268.1"/>
    <property type="molecule type" value="Genomic_DNA"/>
</dbReference>
<feature type="compositionally biased region" description="Low complexity" evidence="1">
    <location>
        <begin position="218"/>
        <end position="237"/>
    </location>
</feature>
<feature type="compositionally biased region" description="Low complexity" evidence="1">
    <location>
        <begin position="264"/>
        <end position="287"/>
    </location>
</feature>